<keyword evidence="2" id="KW-0808">Transferase</keyword>
<dbReference type="InterPro" id="IPR016181">
    <property type="entry name" value="Acyl_CoA_acyltransferase"/>
</dbReference>
<dbReference type="Gene3D" id="3.40.630.30">
    <property type="match status" value="1"/>
</dbReference>
<dbReference type="GO" id="GO:0016746">
    <property type="term" value="F:acyltransferase activity"/>
    <property type="evidence" value="ECO:0007669"/>
    <property type="project" value="UniProtKB-KW"/>
</dbReference>
<dbReference type="EMBL" id="JAVREX010000002">
    <property type="protein sequence ID" value="MDT0426945.1"/>
    <property type="molecule type" value="Genomic_DNA"/>
</dbReference>
<evidence type="ECO:0000259" key="1">
    <source>
        <dbReference type="Pfam" id="PF00583"/>
    </source>
</evidence>
<name>A0ABU2REN6_9ACTN</name>
<evidence type="ECO:0000313" key="2">
    <source>
        <dbReference type="EMBL" id="MDT0426945.1"/>
    </source>
</evidence>
<evidence type="ECO:0000313" key="3">
    <source>
        <dbReference type="Proteomes" id="UP001183777"/>
    </source>
</evidence>
<dbReference type="EC" id="2.3.1.-" evidence="2"/>
<keyword evidence="2" id="KW-0012">Acyltransferase</keyword>
<proteinExistence type="predicted"/>
<dbReference type="Proteomes" id="UP001183777">
    <property type="component" value="Unassembled WGS sequence"/>
</dbReference>
<feature type="domain" description="N-acetyltransferase" evidence="1">
    <location>
        <begin position="26"/>
        <end position="84"/>
    </location>
</feature>
<organism evidence="2 3">
    <name type="scientific">Streptomyces salyersiae</name>
    <dbReference type="NCBI Taxonomy" id="3075530"/>
    <lineage>
        <taxon>Bacteria</taxon>
        <taxon>Bacillati</taxon>
        <taxon>Actinomycetota</taxon>
        <taxon>Actinomycetes</taxon>
        <taxon>Kitasatosporales</taxon>
        <taxon>Streptomycetaceae</taxon>
        <taxon>Streptomyces</taxon>
    </lineage>
</organism>
<reference evidence="3" key="1">
    <citation type="submission" date="2023-07" db="EMBL/GenBank/DDBJ databases">
        <title>30 novel species of actinomycetes from the DSMZ collection.</title>
        <authorList>
            <person name="Nouioui I."/>
        </authorList>
    </citation>
    <scope>NUCLEOTIDE SEQUENCE [LARGE SCALE GENOMIC DNA]</scope>
    <source>
        <strain evidence="3">DSM 41770</strain>
    </source>
</reference>
<dbReference type="InterPro" id="IPR000182">
    <property type="entry name" value="GNAT_dom"/>
</dbReference>
<keyword evidence="3" id="KW-1185">Reference proteome</keyword>
<protein>
    <submittedName>
        <fullName evidence="2">GNAT family N-acetyltransferase</fullName>
        <ecNumber evidence="2">2.3.1.-</ecNumber>
    </submittedName>
</protein>
<accession>A0ABU2REN6</accession>
<dbReference type="SUPFAM" id="SSF55729">
    <property type="entry name" value="Acyl-CoA N-acyltransferases (Nat)"/>
    <property type="match status" value="1"/>
</dbReference>
<gene>
    <name evidence="2" type="ORF">RM649_04705</name>
</gene>
<comment type="caution">
    <text evidence="2">The sequence shown here is derived from an EMBL/GenBank/DDBJ whole genome shotgun (WGS) entry which is preliminary data.</text>
</comment>
<dbReference type="Pfam" id="PF00583">
    <property type="entry name" value="Acetyltransf_1"/>
    <property type="match status" value="1"/>
</dbReference>
<sequence>MDIARDAEARRSDLGAGGAAVHVVATGPDSTVTGWACYGPCRDDTGYSRRSELYALYVRPGHIGTGTGRTLLTAVTDQAAADGFAGRRSGR</sequence>
<dbReference type="RefSeq" id="WP_311655107.1">
    <property type="nucleotide sequence ID" value="NZ_JAVREX010000002.1"/>
</dbReference>